<feature type="transmembrane region" description="Helical" evidence="8">
    <location>
        <begin position="178"/>
        <end position="199"/>
    </location>
</feature>
<feature type="transmembrane region" description="Helical" evidence="8">
    <location>
        <begin position="285"/>
        <end position="310"/>
    </location>
</feature>
<organism evidence="10 11">
    <name type="scientific">Knufia fluminis</name>
    <dbReference type="NCBI Taxonomy" id="191047"/>
    <lineage>
        <taxon>Eukaryota</taxon>
        <taxon>Fungi</taxon>
        <taxon>Dikarya</taxon>
        <taxon>Ascomycota</taxon>
        <taxon>Pezizomycotina</taxon>
        <taxon>Eurotiomycetes</taxon>
        <taxon>Chaetothyriomycetidae</taxon>
        <taxon>Chaetothyriales</taxon>
        <taxon>Trichomeriaceae</taxon>
        <taxon>Knufia</taxon>
    </lineage>
</organism>
<dbReference type="Gene3D" id="1.20.1250.20">
    <property type="entry name" value="MFS general substrate transporter like domains"/>
    <property type="match status" value="2"/>
</dbReference>
<comment type="similarity">
    <text evidence="6">Belongs to the major facilitator superfamily. Allantoate permease family.</text>
</comment>
<dbReference type="PANTHER" id="PTHR43791">
    <property type="entry name" value="PERMEASE-RELATED"/>
    <property type="match status" value="1"/>
</dbReference>
<feature type="transmembrane region" description="Helical" evidence="8">
    <location>
        <begin position="442"/>
        <end position="461"/>
    </location>
</feature>
<keyword evidence="5 8" id="KW-0472">Membrane</keyword>
<dbReference type="Proteomes" id="UP001316803">
    <property type="component" value="Unassembled WGS sequence"/>
</dbReference>
<keyword evidence="11" id="KW-1185">Reference proteome</keyword>
<evidence type="ECO:0000313" key="10">
    <source>
        <dbReference type="EMBL" id="KAK5958409.1"/>
    </source>
</evidence>
<comment type="subcellular location">
    <subcellularLocation>
        <location evidence="1">Membrane</location>
        <topology evidence="1">Multi-pass membrane protein</topology>
    </subcellularLocation>
</comment>
<feature type="domain" description="Major facilitator superfamily (MFS) profile" evidence="9">
    <location>
        <begin position="51"/>
        <end position="465"/>
    </location>
</feature>
<feature type="transmembrane region" description="Helical" evidence="8">
    <location>
        <begin position="211"/>
        <end position="231"/>
    </location>
</feature>
<dbReference type="GO" id="GO:0022857">
    <property type="term" value="F:transmembrane transporter activity"/>
    <property type="evidence" value="ECO:0007669"/>
    <property type="project" value="InterPro"/>
</dbReference>
<dbReference type="FunFam" id="1.20.1250.20:FF:000068">
    <property type="entry name" value="MFS general substrate transporter"/>
    <property type="match status" value="1"/>
</dbReference>
<feature type="transmembrane region" description="Helical" evidence="8">
    <location>
        <begin position="142"/>
        <end position="166"/>
    </location>
</feature>
<proteinExistence type="inferred from homology"/>
<dbReference type="SUPFAM" id="SSF103473">
    <property type="entry name" value="MFS general substrate transporter"/>
    <property type="match status" value="1"/>
</dbReference>
<dbReference type="FunFam" id="1.20.1250.20:FF:000018">
    <property type="entry name" value="MFS transporter permease"/>
    <property type="match status" value="1"/>
</dbReference>
<feature type="transmembrane region" description="Helical" evidence="8">
    <location>
        <begin position="353"/>
        <end position="372"/>
    </location>
</feature>
<evidence type="ECO:0000313" key="11">
    <source>
        <dbReference type="Proteomes" id="UP001316803"/>
    </source>
</evidence>
<evidence type="ECO:0000256" key="7">
    <source>
        <dbReference type="SAM" id="MobiDB-lite"/>
    </source>
</evidence>
<dbReference type="AlphaFoldDB" id="A0AAN8ELB0"/>
<dbReference type="PROSITE" id="PS50850">
    <property type="entry name" value="MFS"/>
    <property type="match status" value="1"/>
</dbReference>
<keyword evidence="2" id="KW-0813">Transport</keyword>
<feature type="transmembrane region" description="Helical" evidence="8">
    <location>
        <begin position="378"/>
        <end position="397"/>
    </location>
</feature>
<name>A0AAN8ELB0_9EURO</name>
<evidence type="ECO:0000256" key="4">
    <source>
        <dbReference type="ARBA" id="ARBA00022989"/>
    </source>
</evidence>
<accession>A0AAN8ELB0</accession>
<protein>
    <recommendedName>
        <fullName evidence="9">Major facilitator superfamily (MFS) profile domain-containing protein</fullName>
    </recommendedName>
</protein>
<evidence type="ECO:0000259" key="9">
    <source>
        <dbReference type="PROSITE" id="PS50850"/>
    </source>
</evidence>
<feature type="transmembrane region" description="Helical" evidence="8">
    <location>
        <begin position="409"/>
        <end position="430"/>
    </location>
</feature>
<keyword evidence="3 8" id="KW-0812">Transmembrane</keyword>
<feature type="transmembrane region" description="Helical" evidence="8">
    <location>
        <begin position="117"/>
        <end position="136"/>
    </location>
</feature>
<feature type="compositionally biased region" description="Basic and acidic residues" evidence="7">
    <location>
        <begin position="469"/>
        <end position="484"/>
    </location>
</feature>
<evidence type="ECO:0000256" key="2">
    <source>
        <dbReference type="ARBA" id="ARBA00022448"/>
    </source>
</evidence>
<evidence type="ECO:0000256" key="5">
    <source>
        <dbReference type="ARBA" id="ARBA00023136"/>
    </source>
</evidence>
<dbReference type="InterPro" id="IPR020846">
    <property type="entry name" value="MFS_dom"/>
</dbReference>
<keyword evidence="4 8" id="KW-1133">Transmembrane helix</keyword>
<dbReference type="InterPro" id="IPR036259">
    <property type="entry name" value="MFS_trans_sf"/>
</dbReference>
<dbReference type="PANTHER" id="PTHR43791:SF5">
    <property type="entry name" value="MAJOR FACILITATOR SUPERFAMILY (MFS) PROFILE DOMAIN-CONTAINING PROTEIN"/>
    <property type="match status" value="1"/>
</dbReference>
<dbReference type="Pfam" id="PF07690">
    <property type="entry name" value="MFS_1"/>
    <property type="match status" value="1"/>
</dbReference>
<feature type="transmembrane region" description="Helical" evidence="8">
    <location>
        <begin position="322"/>
        <end position="341"/>
    </location>
</feature>
<reference evidence="10 11" key="1">
    <citation type="submission" date="2022-12" db="EMBL/GenBank/DDBJ databases">
        <title>Genomic features and morphological characterization of a novel Knufia sp. strain isolated from spacecraft assembly facility.</title>
        <authorList>
            <person name="Teixeira M."/>
            <person name="Chander A.M."/>
            <person name="Stajich J.E."/>
            <person name="Venkateswaran K."/>
        </authorList>
    </citation>
    <scope>NUCLEOTIDE SEQUENCE [LARGE SCALE GENOMIC DNA]</scope>
    <source>
        <strain evidence="10 11">FJI-L2-BK-P2</strain>
    </source>
</reference>
<dbReference type="InterPro" id="IPR011701">
    <property type="entry name" value="MFS"/>
</dbReference>
<evidence type="ECO:0000256" key="3">
    <source>
        <dbReference type="ARBA" id="ARBA00022692"/>
    </source>
</evidence>
<dbReference type="GO" id="GO:0016020">
    <property type="term" value="C:membrane"/>
    <property type="evidence" value="ECO:0007669"/>
    <property type="project" value="UniProtKB-SubCell"/>
</dbReference>
<evidence type="ECO:0000256" key="1">
    <source>
        <dbReference type="ARBA" id="ARBA00004141"/>
    </source>
</evidence>
<sequence>MPDFKLPERAIDREASHKENADSDELKEVDHILEVDPKLEDRILRKCDYHILPWLFGIWLCAFIDRSNIGNARIDGLTEDLNLRGNMFNISLVVFYVPYILIDVPSNWVIKHFHAGYYLPFLIICWGLVSTFMGFTKSFAGLVVARCFLGLFEGGLLPGIIVYLAMFYPRHKMAWRIGLFYCAAPLSGAFGGLLASGLSQIKSGGYDRWPWIFFIEGAITTVYGIVCLFFMPHNPGHAKFLTSEEKKITMAHLKQDFHGATAEEDIEREKFDWHWVRMAFASPNLWMTSLAWFFVLIPLYSFSLFLPTIIKSLGFTATNTQLLSVPPNFCSFLCVLLSTFYSDKLKMRGPVMILGSSVAMIGYIMLLASHSAGVRYGGTFFVACGVFICSPAVMAWLSNNLSPHYVRATGSGFQVAFANCAAFVATFTYLSKDAPDYVLGHSINLGALVLAIVTVSLGIMYNKWENGKRDRGERDHRLSEDQSRLGHRHPHYRYTI</sequence>
<evidence type="ECO:0000256" key="6">
    <source>
        <dbReference type="ARBA" id="ARBA00037968"/>
    </source>
</evidence>
<evidence type="ECO:0000256" key="8">
    <source>
        <dbReference type="SAM" id="Phobius"/>
    </source>
</evidence>
<comment type="caution">
    <text evidence="10">The sequence shown here is derived from an EMBL/GenBank/DDBJ whole genome shotgun (WGS) entry which is preliminary data.</text>
</comment>
<dbReference type="EMBL" id="JAKLMC020000001">
    <property type="protein sequence ID" value="KAK5958409.1"/>
    <property type="molecule type" value="Genomic_DNA"/>
</dbReference>
<feature type="region of interest" description="Disordered" evidence="7">
    <location>
        <begin position="469"/>
        <end position="489"/>
    </location>
</feature>
<feature type="transmembrane region" description="Helical" evidence="8">
    <location>
        <begin position="89"/>
        <end position="110"/>
    </location>
</feature>
<gene>
    <name evidence="10" type="ORF">OHC33_000252</name>
</gene>